<feature type="transmembrane region" description="Helical" evidence="1">
    <location>
        <begin position="49"/>
        <end position="72"/>
    </location>
</feature>
<dbReference type="RefSeq" id="WP_211283060.1">
    <property type="nucleotide sequence ID" value="NZ_PDJD01000001.1"/>
</dbReference>
<dbReference type="InterPro" id="IPR018392">
    <property type="entry name" value="LysM"/>
</dbReference>
<keyword evidence="1" id="KW-0812">Transmembrane</keyword>
<comment type="caution">
    <text evidence="3">The sequence shown here is derived from an EMBL/GenBank/DDBJ whole genome shotgun (WGS) entry which is preliminary data.</text>
</comment>
<dbReference type="PROSITE" id="PS51782">
    <property type="entry name" value="LYSM"/>
    <property type="match status" value="1"/>
</dbReference>
<reference evidence="3 4" key="1">
    <citation type="submission" date="2017-10" db="EMBL/GenBank/DDBJ databases">
        <title>Sequencing the genomes of 1000 actinobacteria strains.</title>
        <authorList>
            <person name="Klenk H.-P."/>
        </authorList>
    </citation>
    <scope>NUCLEOTIDE SEQUENCE [LARGE SCALE GENOMIC DNA]</scope>
    <source>
        <strain evidence="3 4">DSM 21801</strain>
    </source>
</reference>
<name>A0A2A9D0K1_9MICO</name>
<gene>
    <name evidence="3" type="ORF">ATL40_0929</name>
</gene>
<evidence type="ECO:0000259" key="2">
    <source>
        <dbReference type="PROSITE" id="PS51782"/>
    </source>
</evidence>
<dbReference type="CDD" id="cd00118">
    <property type="entry name" value="LysM"/>
    <property type="match status" value="1"/>
</dbReference>
<dbReference type="InterPro" id="IPR036779">
    <property type="entry name" value="LysM_dom_sf"/>
</dbReference>
<evidence type="ECO:0000313" key="4">
    <source>
        <dbReference type="Proteomes" id="UP000224915"/>
    </source>
</evidence>
<evidence type="ECO:0000313" key="3">
    <source>
        <dbReference type="EMBL" id="PFG19369.1"/>
    </source>
</evidence>
<dbReference type="Proteomes" id="UP000224915">
    <property type="component" value="Unassembled WGS sequence"/>
</dbReference>
<dbReference type="EMBL" id="PDJD01000001">
    <property type="protein sequence ID" value="PFG19369.1"/>
    <property type="molecule type" value="Genomic_DNA"/>
</dbReference>
<proteinExistence type="predicted"/>
<organism evidence="3 4">
    <name type="scientific">Serinibacter salmoneus</name>
    <dbReference type="NCBI Taxonomy" id="556530"/>
    <lineage>
        <taxon>Bacteria</taxon>
        <taxon>Bacillati</taxon>
        <taxon>Actinomycetota</taxon>
        <taxon>Actinomycetes</taxon>
        <taxon>Micrococcales</taxon>
        <taxon>Beutenbergiaceae</taxon>
        <taxon>Serinibacter</taxon>
    </lineage>
</organism>
<accession>A0A2A9D0K1</accession>
<feature type="domain" description="LysM" evidence="2">
    <location>
        <begin position="81"/>
        <end position="131"/>
    </location>
</feature>
<keyword evidence="4" id="KW-1185">Reference proteome</keyword>
<keyword evidence="1" id="KW-1133">Transmembrane helix</keyword>
<dbReference type="Gene3D" id="3.10.350.10">
    <property type="entry name" value="LysM domain"/>
    <property type="match status" value="1"/>
</dbReference>
<sequence>MTTMTMATVTAVPPAPARGAGASIRHGARASRPGASAPAAMRLTRRGRAVFASLGVALALAVGAVAGVAVAATDGDAMVTQVHTVSAGESLWSIAAGHTQPGQDVRETISMLTELNDLASVDLMAGQQLQVPAP</sequence>
<dbReference type="SUPFAM" id="SSF54106">
    <property type="entry name" value="LysM domain"/>
    <property type="match status" value="1"/>
</dbReference>
<keyword evidence="1" id="KW-0472">Membrane</keyword>
<dbReference type="AlphaFoldDB" id="A0A2A9D0K1"/>
<protein>
    <submittedName>
        <fullName evidence="3">LysM domain-containing protein</fullName>
    </submittedName>
</protein>
<evidence type="ECO:0000256" key="1">
    <source>
        <dbReference type="SAM" id="Phobius"/>
    </source>
</evidence>
<dbReference type="Pfam" id="PF01476">
    <property type="entry name" value="LysM"/>
    <property type="match status" value="1"/>
</dbReference>